<dbReference type="InterPro" id="IPR051472">
    <property type="entry name" value="T3SS_Stator/FliH"/>
</dbReference>
<evidence type="ECO:0000256" key="3">
    <source>
        <dbReference type="ARBA" id="ARBA00022448"/>
    </source>
</evidence>
<sequence length="258" mass="28812">MSQEVGKMQSSYNLIKSAVATIGNNQIIATKYINKTLREEKQKQEEVIDVDSIIQSYENIGVGIVKNAKKEAEVIVLKSLEEAAIAERVAYDSGYANGTGNGYEDGYKKGYEKSLMDTEDKVKKDIEKAESILALAACDYENYMSEKRSEIINLALEMAKVISGKELKLSEGILHLIDPILEKSKGEENIVIKCNPVHSEPIREKLSYWQKAYAIKGEIFILEDTLMEPGNAEVQKKTGKTIVGMDIALQKLEELILK</sequence>
<evidence type="ECO:0000259" key="7">
    <source>
        <dbReference type="Pfam" id="PF02108"/>
    </source>
</evidence>
<dbReference type="GO" id="GO:0044781">
    <property type="term" value="P:bacterial-type flagellum organization"/>
    <property type="evidence" value="ECO:0007669"/>
    <property type="project" value="UniProtKB-KW"/>
</dbReference>
<dbReference type="PANTHER" id="PTHR34982:SF1">
    <property type="entry name" value="FLAGELLAR ASSEMBLY PROTEIN FLIH"/>
    <property type="match status" value="1"/>
</dbReference>
<evidence type="ECO:0000313" key="9">
    <source>
        <dbReference type="Proteomes" id="UP000198597"/>
    </source>
</evidence>
<dbReference type="Proteomes" id="UP000198597">
    <property type="component" value="Unassembled WGS sequence"/>
</dbReference>
<keyword evidence="4" id="KW-1005">Bacterial flagellum biogenesis</keyword>
<reference evidence="8 9" key="1">
    <citation type="submission" date="2016-10" db="EMBL/GenBank/DDBJ databases">
        <authorList>
            <person name="de Groot N.N."/>
        </authorList>
    </citation>
    <scope>NUCLEOTIDE SEQUENCE [LARGE SCALE GENOMIC DNA]</scope>
    <source>
        <strain evidence="8 9">DSM 12272</strain>
    </source>
</reference>
<keyword evidence="9" id="KW-1185">Reference proteome</keyword>
<dbReference type="Pfam" id="PF02108">
    <property type="entry name" value="FliH"/>
    <property type="match status" value="1"/>
</dbReference>
<keyword evidence="3" id="KW-0813">Transport</keyword>
<keyword evidence="6" id="KW-1006">Bacterial flagellum protein export</keyword>
<evidence type="ECO:0000313" key="8">
    <source>
        <dbReference type="EMBL" id="SDP56936.1"/>
    </source>
</evidence>
<dbReference type="EMBL" id="FNJM01000008">
    <property type="protein sequence ID" value="SDP56936.1"/>
    <property type="molecule type" value="Genomic_DNA"/>
</dbReference>
<organism evidence="8 9">
    <name type="scientific">Clostridium gasigenes</name>
    <dbReference type="NCBI Taxonomy" id="94869"/>
    <lineage>
        <taxon>Bacteria</taxon>
        <taxon>Bacillati</taxon>
        <taxon>Bacillota</taxon>
        <taxon>Clostridia</taxon>
        <taxon>Eubacteriales</taxon>
        <taxon>Clostridiaceae</taxon>
        <taxon>Clostridium</taxon>
    </lineage>
</organism>
<gene>
    <name evidence="8" type="ORF">SAMN04488529_10827</name>
</gene>
<keyword evidence="5" id="KW-0653">Protein transport</keyword>
<dbReference type="AlphaFoldDB" id="A0A1H0TTQ3"/>
<evidence type="ECO:0000256" key="4">
    <source>
        <dbReference type="ARBA" id="ARBA00022795"/>
    </source>
</evidence>
<dbReference type="GO" id="GO:0005829">
    <property type="term" value="C:cytosol"/>
    <property type="evidence" value="ECO:0007669"/>
    <property type="project" value="TreeGrafter"/>
</dbReference>
<name>A0A1H0TTQ3_9CLOT</name>
<dbReference type="PANTHER" id="PTHR34982">
    <property type="entry name" value="YOP PROTEINS TRANSLOCATION PROTEIN L"/>
    <property type="match status" value="1"/>
</dbReference>
<dbReference type="GO" id="GO:0015031">
    <property type="term" value="P:protein transport"/>
    <property type="evidence" value="ECO:0007669"/>
    <property type="project" value="UniProtKB-KW"/>
</dbReference>
<feature type="domain" description="Flagellar assembly protein FliH/Type III secretion system HrpE" evidence="7">
    <location>
        <begin position="127"/>
        <end position="239"/>
    </location>
</feature>
<keyword evidence="8" id="KW-0969">Cilium</keyword>
<evidence type="ECO:0000256" key="5">
    <source>
        <dbReference type="ARBA" id="ARBA00022927"/>
    </source>
</evidence>
<keyword evidence="8" id="KW-0966">Cell projection</keyword>
<evidence type="ECO:0000256" key="2">
    <source>
        <dbReference type="ARBA" id="ARBA00006602"/>
    </source>
</evidence>
<comment type="function">
    <text evidence="1">Needed for flagellar regrowth and assembly.</text>
</comment>
<dbReference type="STRING" id="94869.SAMN04488529_10827"/>
<dbReference type="InterPro" id="IPR018035">
    <property type="entry name" value="Flagellar_FliH/T3SS_HrpE"/>
</dbReference>
<proteinExistence type="inferred from homology"/>
<accession>A0A1H0TTQ3</accession>
<evidence type="ECO:0000256" key="1">
    <source>
        <dbReference type="ARBA" id="ARBA00003041"/>
    </source>
</evidence>
<protein>
    <submittedName>
        <fullName evidence="8">Flagellar assembly protein FliH</fullName>
    </submittedName>
</protein>
<keyword evidence="8" id="KW-0282">Flagellum</keyword>
<comment type="similarity">
    <text evidence="2">Belongs to the FliH family.</text>
</comment>
<evidence type="ECO:0000256" key="6">
    <source>
        <dbReference type="ARBA" id="ARBA00023225"/>
    </source>
</evidence>